<proteinExistence type="predicted"/>
<feature type="region of interest" description="Disordered" evidence="1">
    <location>
        <begin position="202"/>
        <end position="228"/>
    </location>
</feature>
<dbReference type="AlphaFoldDB" id="A0A9X2IWV4"/>
<keyword evidence="4" id="KW-1185">Reference proteome</keyword>
<evidence type="ECO:0000259" key="2">
    <source>
        <dbReference type="SMART" id="SM00470"/>
    </source>
</evidence>
<comment type="caution">
    <text evidence="3">The sequence shown here is derived from an EMBL/GenBank/DDBJ whole genome shotgun (WGS) entry which is preliminary data.</text>
</comment>
<name>A0A9X2IWV4_9NOCA</name>
<gene>
    <name evidence="3" type="ORF">NDR86_06765</name>
</gene>
<organism evidence="3 4">
    <name type="scientific">Nocardia pulmonis</name>
    <dbReference type="NCBI Taxonomy" id="2951408"/>
    <lineage>
        <taxon>Bacteria</taxon>
        <taxon>Bacillati</taxon>
        <taxon>Actinomycetota</taxon>
        <taxon>Actinomycetes</taxon>
        <taxon>Mycobacteriales</taxon>
        <taxon>Nocardiaceae</taxon>
        <taxon>Nocardia</taxon>
    </lineage>
</organism>
<dbReference type="SMART" id="SM00470">
    <property type="entry name" value="ParB"/>
    <property type="match status" value="1"/>
</dbReference>
<dbReference type="Proteomes" id="UP001139157">
    <property type="component" value="Unassembled WGS sequence"/>
</dbReference>
<protein>
    <submittedName>
        <fullName evidence="3">Helix-turn-helix domain-containing protein</fullName>
    </submittedName>
</protein>
<dbReference type="RefSeq" id="WP_251910150.1">
    <property type="nucleotide sequence ID" value="NZ_JAMRXG010000002.1"/>
</dbReference>
<sequence length="322" mass="34974">MFSKVVEVAVADLRLCDSPLRAGGENAGHVRLLAEANGLPPIVVDRATMGVIDGVHRWRAAQARGQERLPAVFFEGDPAEAFVLAVRLNTAHGLPLSLADRKAAVERILRTHPQWSDRAIAGVSGVSDKTVAAARRRLSADSPQPTGRVARNGVWHRTDRVRGRARAVELWAADPGASVRAIAAKAGISVTTAKDIRQRLRKGQDPLRLRPRPLAEPADTSISRLAPAPAAATAAKAESVEELRRLRKDPSLRFTDSGRTLLRWLDAPAGDDTDWTTLIANIPSHAVASVAKLARQRAHDWQHLARLLEQRAHQELESQNAS</sequence>
<dbReference type="InterPro" id="IPR036086">
    <property type="entry name" value="ParB/Sulfiredoxin_sf"/>
</dbReference>
<dbReference type="InterPro" id="IPR003115">
    <property type="entry name" value="ParB_N"/>
</dbReference>
<evidence type="ECO:0000313" key="3">
    <source>
        <dbReference type="EMBL" id="MCM6773170.1"/>
    </source>
</evidence>
<dbReference type="SUPFAM" id="SSF110849">
    <property type="entry name" value="ParB/Sulfiredoxin"/>
    <property type="match status" value="1"/>
</dbReference>
<dbReference type="Gene3D" id="3.90.1530.10">
    <property type="entry name" value="Conserved hypothetical protein from pyrococcus furiosus pfu- 392566-001, ParB domain"/>
    <property type="match status" value="1"/>
</dbReference>
<accession>A0A9X2IWV4</accession>
<dbReference type="Pfam" id="PF13384">
    <property type="entry name" value="HTH_23"/>
    <property type="match status" value="1"/>
</dbReference>
<dbReference type="EMBL" id="JAMRXG010000002">
    <property type="protein sequence ID" value="MCM6773170.1"/>
    <property type="molecule type" value="Genomic_DNA"/>
</dbReference>
<evidence type="ECO:0000313" key="4">
    <source>
        <dbReference type="Proteomes" id="UP001139157"/>
    </source>
</evidence>
<feature type="domain" description="ParB-like N-terminal" evidence="2">
    <location>
        <begin position="6"/>
        <end position="90"/>
    </location>
</feature>
<evidence type="ECO:0000256" key="1">
    <source>
        <dbReference type="SAM" id="MobiDB-lite"/>
    </source>
</evidence>
<reference evidence="3" key="1">
    <citation type="submission" date="2022-06" db="EMBL/GenBank/DDBJ databases">
        <title>Novel species in genus nocardia.</title>
        <authorList>
            <person name="Li F."/>
        </authorList>
    </citation>
    <scope>NUCLEOTIDE SEQUENCE</scope>
    <source>
        <strain evidence="3">CDC141</strain>
    </source>
</reference>